<evidence type="ECO:0000313" key="2">
    <source>
        <dbReference type="Proteomes" id="UP000746595"/>
    </source>
</evidence>
<dbReference type="RefSeq" id="WP_168151328.1">
    <property type="nucleotide sequence ID" value="NZ_JAAWVT010000002.1"/>
</dbReference>
<protein>
    <submittedName>
        <fullName evidence="1">Uncharacterized protein</fullName>
    </submittedName>
</protein>
<accession>A0ABX1G334</accession>
<organism evidence="1 2">
    <name type="scientific">Paeniglutamicibacter terrestris</name>
    <dbReference type="NCBI Taxonomy" id="2723403"/>
    <lineage>
        <taxon>Bacteria</taxon>
        <taxon>Bacillati</taxon>
        <taxon>Actinomycetota</taxon>
        <taxon>Actinomycetes</taxon>
        <taxon>Micrococcales</taxon>
        <taxon>Micrococcaceae</taxon>
        <taxon>Paeniglutamicibacter</taxon>
    </lineage>
</organism>
<keyword evidence="2" id="KW-1185">Reference proteome</keyword>
<sequence length="171" mass="17909">MGTGVDFALLVTAGFTTGGLATNRPGLFGSSDEVDLVAFWVSVGGAGLAGRGAPGFGDVLLDVSGLAPEAIVEGLGGDAVLSPLFSAETVPFFGTPLFDVDCSGMLRLPHMDSTMPDTRRADHLRFPVYDANDVRWSNNMSKQGFSRFLTVMTDPRNSAGDVLVKANDPLP</sequence>
<gene>
    <name evidence="1" type="ORF">HED64_06895</name>
</gene>
<comment type="caution">
    <text evidence="1">The sequence shown here is derived from an EMBL/GenBank/DDBJ whole genome shotgun (WGS) entry which is preliminary data.</text>
</comment>
<dbReference type="Proteomes" id="UP000746595">
    <property type="component" value="Unassembled WGS sequence"/>
</dbReference>
<proteinExistence type="predicted"/>
<evidence type="ECO:0000313" key="1">
    <source>
        <dbReference type="EMBL" id="NKG20438.1"/>
    </source>
</evidence>
<reference evidence="1 2" key="1">
    <citation type="submission" date="2020-04" db="EMBL/GenBank/DDBJ databases">
        <title>Paeniglutamicibacter sp. ANT13_2, a novel actinomycete isolated from sediment in Antarctica.</title>
        <authorList>
            <person name="Sakdapetsiri C."/>
            <person name="Pinyakong O."/>
        </authorList>
    </citation>
    <scope>NUCLEOTIDE SEQUENCE [LARGE SCALE GENOMIC DNA]</scope>
    <source>
        <strain evidence="1 2">ANT13_2</strain>
    </source>
</reference>
<name>A0ABX1G334_9MICC</name>
<dbReference type="EMBL" id="JAAWVT010000002">
    <property type="protein sequence ID" value="NKG20438.1"/>
    <property type="molecule type" value="Genomic_DNA"/>
</dbReference>